<protein>
    <submittedName>
        <fullName evidence="2">Uncharacterized protein</fullName>
    </submittedName>
</protein>
<keyword evidence="1" id="KW-0812">Transmembrane</keyword>
<dbReference type="InterPro" id="IPR009091">
    <property type="entry name" value="RCC1/BLIP-II"/>
</dbReference>
<dbReference type="EMBL" id="JAYGGQ010000012">
    <property type="protein sequence ID" value="MEA5456066.1"/>
    <property type="molecule type" value="Genomic_DNA"/>
</dbReference>
<dbReference type="Proteomes" id="UP001304769">
    <property type="component" value="Unassembled WGS sequence"/>
</dbReference>
<keyword evidence="1" id="KW-0472">Membrane</keyword>
<name>A0ABU5TAC7_9MICC</name>
<organism evidence="2 3">
    <name type="scientific">Sinomonas terricola</name>
    <dbReference type="NCBI Taxonomy" id="3110330"/>
    <lineage>
        <taxon>Bacteria</taxon>
        <taxon>Bacillati</taxon>
        <taxon>Actinomycetota</taxon>
        <taxon>Actinomycetes</taxon>
        <taxon>Micrococcales</taxon>
        <taxon>Micrococcaceae</taxon>
        <taxon>Sinomonas</taxon>
    </lineage>
</organism>
<feature type="transmembrane region" description="Helical" evidence="1">
    <location>
        <begin position="12"/>
        <end position="34"/>
    </location>
</feature>
<proteinExistence type="predicted"/>
<dbReference type="Gene3D" id="2.130.10.30">
    <property type="entry name" value="Regulator of chromosome condensation 1/beta-lactamase-inhibitor protein II"/>
    <property type="match status" value="1"/>
</dbReference>
<reference evidence="2 3" key="1">
    <citation type="submission" date="2023-12" db="EMBL/GenBank/DDBJ databases">
        <title>Sinomonas terricola sp. nov, isolated from litchi orchard soil in Guangdong, PR China.</title>
        <authorList>
            <person name="Jiaxin W."/>
            <person name="Yang Z."/>
            <person name="Honghui Z."/>
        </authorList>
    </citation>
    <scope>NUCLEOTIDE SEQUENCE [LARGE SCALE GENOMIC DNA]</scope>
    <source>
        <strain evidence="2 3">JGH33</strain>
    </source>
</reference>
<keyword evidence="1" id="KW-1133">Transmembrane helix</keyword>
<dbReference type="SUPFAM" id="SSF50985">
    <property type="entry name" value="RCC1/BLIP-II"/>
    <property type="match status" value="1"/>
</dbReference>
<dbReference type="PROSITE" id="PS51318">
    <property type="entry name" value="TAT"/>
    <property type="match status" value="1"/>
</dbReference>
<sequence length="499" mass="51252">MEEQRKPVNRRTVLYGAAWSAPVVVAAAATPLAAASGSGSIQFDSPNYSTSAGGTYTTITGKVILTSGSYPATVTIAYPSDFSGNITVAVNPATGAFSLGTVQAPGSAIASAVLTATAKGFSPGTTTLTVTLVPVPLAGRGLVWGYGTMNGTGSSQTPYNRPYAANPQKVVDQGWSNYRDVAQVGDEHTYMISPDGLSYVSFAGAAVTKVNRSIALNSGETMASLAGGPQVIAILTSQGRVFTSHYVTTNLTSAQVRNPAGVTFVQIAHFWSDVAGAVGLASDGKVYILKSVDSGPSPTTVKLQDGSDLTGVVEIAAGANPQITARKADGTVWSVRSYTGTSTANTTYAQQVWAGSQGTPLLAKSLAVHSSPYTDSSYVTAALGQDGLIWVWGQRVSYCVSGGNTTDRFARSVNVIQALGLSGVAVKNVSVSAPVFATLTDGRVVSFGNPADEGERGQGKGNQFTFTTNPGFVVDVNGTPITGIDRVCTTRGGGWAIQP</sequence>
<evidence type="ECO:0000313" key="2">
    <source>
        <dbReference type="EMBL" id="MEA5456066.1"/>
    </source>
</evidence>
<dbReference type="RefSeq" id="WP_323279959.1">
    <property type="nucleotide sequence ID" value="NZ_JAYGGQ010000012.1"/>
</dbReference>
<comment type="caution">
    <text evidence="2">The sequence shown here is derived from an EMBL/GenBank/DDBJ whole genome shotgun (WGS) entry which is preliminary data.</text>
</comment>
<evidence type="ECO:0000256" key="1">
    <source>
        <dbReference type="SAM" id="Phobius"/>
    </source>
</evidence>
<keyword evidence="3" id="KW-1185">Reference proteome</keyword>
<accession>A0ABU5TAC7</accession>
<gene>
    <name evidence="2" type="ORF">SPF06_15125</name>
</gene>
<dbReference type="InterPro" id="IPR006311">
    <property type="entry name" value="TAT_signal"/>
</dbReference>
<evidence type="ECO:0000313" key="3">
    <source>
        <dbReference type="Proteomes" id="UP001304769"/>
    </source>
</evidence>